<name>A0ABV3ZN29_9BACT</name>
<accession>A0ABV3ZN29</accession>
<evidence type="ECO:0000256" key="1">
    <source>
        <dbReference type="SAM" id="SignalP"/>
    </source>
</evidence>
<feature type="signal peptide" evidence="1">
    <location>
        <begin position="1"/>
        <end position="19"/>
    </location>
</feature>
<evidence type="ECO:0000313" key="2">
    <source>
        <dbReference type="EMBL" id="MEX6691284.1"/>
    </source>
</evidence>
<keyword evidence="1" id="KW-0732">Signal</keyword>
<protein>
    <recommendedName>
        <fullName evidence="4">Alpha/beta hydrolase</fullName>
    </recommendedName>
</protein>
<feature type="chain" id="PRO_5045689982" description="Alpha/beta hydrolase" evidence="1">
    <location>
        <begin position="20"/>
        <end position="271"/>
    </location>
</feature>
<dbReference type="SUPFAM" id="SSF53474">
    <property type="entry name" value="alpha/beta-Hydrolases"/>
    <property type="match status" value="1"/>
</dbReference>
<dbReference type="RefSeq" id="WP_369332701.1">
    <property type="nucleotide sequence ID" value="NZ_JAULBC010000016.1"/>
</dbReference>
<dbReference type="Proteomes" id="UP001560573">
    <property type="component" value="Unassembled WGS sequence"/>
</dbReference>
<keyword evidence="3" id="KW-1185">Reference proteome</keyword>
<proteinExistence type="predicted"/>
<dbReference type="Gene3D" id="3.40.50.1820">
    <property type="entry name" value="alpha/beta hydrolase"/>
    <property type="match status" value="1"/>
</dbReference>
<gene>
    <name evidence="2" type="ORF">QTN47_27490</name>
</gene>
<evidence type="ECO:0000313" key="3">
    <source>
        <dbReference type="Proteomes" id="UP001560573"/>
    </source>
</evidence>
<sequence>MYHRYKMITAIFIIAALYAACKCAQPLSIRTSVQTDNTVYHNDSAWLQLPCNYKASDTTRYPLLIFYNGLCEGSTDACNGFPPGTNLNKMLQLGPPKFMADSLRFVFSVASKTYGMIVVCPQSDAGQRSPSSSNGVINYMISHYKVDTTRIYLTGLSLGAASVMDFLTANQANANRIAAAVPMSITNLNHSQITGLQYIANAGVHVQIYCGDADQYFANNQHYADVINTSAPGLAVFTPYTGGHGGWNNMYTLSNTYYNPNMYQWMLQYHR</sequence>
<reference evidence="2 3" key="1">
    <citation type="submission" date="2023-07" db="EMBL/GenBank/DDBJ databases">
        <authorList>
            <person name="Lian W.-H."/>
        </authorList>
    </citation>
    <scope>NUCLEOTIDE SEQUENCE [LARGE SCALE GENOMIC DNA]</scope>
    <source>
        <strain evidence="2 3">SYSU DXS3180</strain>
    </source>
</reference>
<comment type="caution">
    <text evidence="2">The sequence shown here is derived from an EMBL/GenBank/DDBJ whole genome shotgun (WGS) entry which is preliminary data.</text>
</comment>
<dbReference type="InterPro" id="IPR029058">
    <property type="entry name" value="AB_hydrolase_fold"/>
</dbReference>
<dbReference type="EMBL" id="JAULBC010000016">
    <property type="protein sequence ID" value="MEX6691284.1"/>
    <property type="molecule type" value="Genomic_DNA"/>
</dbReference>
<organism evidence="2 3">
    <name type="scientific">Danxiaibacter flavus</name>
    <dbReference type="NCBI Taxonomy" id="3049108"/>
    <lineage>
        <taxon>Bacteria</taxon>
        <taxon>Pseudomonadati</taxon>
        <taxon>Bacteroidota</taxon>
        <taxon>Chitinophagia</taxon>
        <taxon>Chitinophagales</taxon>
        <taxon>Chitinophagaceae</taxon>
        <taxon>Danxiaibacter</taxon>
    </lineage>
</organism>
<evidence type="ECO:0008006" key="4">
    <source>
        <dbReference type="Google" id="ProtNLM"/>
    </source>
</evidence>